<accession>A0A1J1H298</accession>
<dbReference type="EMBL" id="LN835300">
    <property type="protein sequence ID" value="CRG98886.1"/>
    <property type="molecule type" value="Genomic_DNA"/>
</dbReference>
<proteinExistence type="predicted"/>
<dbReference type="InterPro" id="IPR029071">
    <property type="entry name" value="Ubiquitin-like_domsf"/>
</dbReference>
<gene>
    <name evidence="3" type="ORF">PRELSG_0504400</name>
</gene>
<protein>
    <recommendedName>
        <fullName evidence="2">Ubiquitin-like domain-containing protein</fullName>
    </recommendedName>
</protein>
<dbReference type="RefSeq" id="XP_028531895.1">
    <property type="nucleotide sequence ID" value="XM_028675292.1"/>
</dbReference>
<feature type="compositionally biased region" description="Basic and acidic residues" evidence="1">
    <location>
        <begin position="205"/>
        <end position="218"/>
    </location>
</feature>
<dbReference type="AlphaFoldDB" id="A0A1J1H298"/>
<dbReference type="CDD" id="cd17039">
    <property type="entry name" value="Ubl_ubiquitin_like"/>
    <property type="match status" value="1"/>
</dbReference>
<dbReference type="Gene3D" id="3.10.20.90">
    <property type="entry name" value="Phosphatidylinositol 3-kinase Catalytic Subunit, Chain A, domain 1"/>
    <property type="match status" value="1"/>
</dbReference>
<evidence type="ECO:0000256" key="1">
    <source>
        <dbReference type="SAM" id="MobiDB-lite"/>
    </source>
</evidence>
<dbReference type="VEuPathDB" id="PlasmoDB:PRELSG_0504400"/>
<dbReference type="OrthoDB" id="329227at2759"/>
<organism evidence="3 4">
    <name type="scientific">Plasmodium relictum</name>
    <dbReference type="NCBI Taxonomy" id="85471"/>
    <lineage>
        <taxon>Eukaryota</taxon>
        <taxon>Sar</taxon>
        <taxon>Alveolata</taxon>
        <taxon>Apicomplexa</taxon>
        <taxon>Aconoidasida</taxon>
        <taxon>Haemosporida</taxon>
        <taxon>Plasmodiidae</taxon>
        <taxon>Plasmodium</taxon>
        <taxon>Plasmodium (Haemamoeba)</taxon>
    </lineage>
</organism>
<feature type="region of interest" description="Disordered" evidence="1">
    <location>
        <begin position="195"/>
        <end position="218"/>
    </location>
</feature>
<dbReference type="InterPro" id="IPR000626">
    <property type="entry name" value="Ubiquitin-like_dom"/>
</dbReference>
<dbReference type="KEGG" id="prel:PRELSG_0504400"/>
<dbReference type="GeneID" id="39734987"/>
<reference evidence="3 4" key="1">
    <citation type="submission" date="2015-04" db="EMBL/GenBank/DDBJ databases">
        <authorList>
            <consortium name="Pathogen Informatics"/>
        </authorList>
    </citation>
    <scope>NUCLEOTIDE SEQUENCE [LARGE SCALE GENOMIC DNA]</scope>
    <source>
        <strain evidence="3 4">SGS1</strain>
    </source>
</reference>
<dbReference type="Proteomes" id="UP000220158">
    <property type="component" value="Chromosome 5"/>
</dbReference>
<dbReference type="SUPFAM" id="SSF54236">
    <property type="entry name" value="Ubiquitin-like"/>
    <property type="match status" value="1"/>
</dbReference>
<name>A0A1J1H298_PLARL</name>
<dbReference type="PROSITE" id="PS50053">
    <property type="entry name" value="UBIQUITIN_2"/>
    <property type="match status" value="1"/>
</dbReference>
<evidence type="ECO:0000313" key="4">
    <source>
        <dbReference type="Proteomes" id="UP000220158"/>
    </source>
</evidence>
<evidence type="ECO:0000313" key="3">
    <source>
        <dbReference type="EMBL" id="CRG98886.1"/>
    </source>
</evidence>
<feature type="domain" description="Ubiquitin-like" evidence="2">
    <location>
        <begin position="92"/>
        <end position="179"/>
    </location>
</feature>
<evidence type="ECO:0000259" key="2">
    <source>
        <dbReference type="PROSITE" id="PS50053"/>
    </source>
</evidence>
<keyword evidence="4" id="KW-1185">Reference proteome</keyword>
<sequence>MYATVGNNDISLTINDYVNKNSSTYQLSDISNETRISEIINKIKAKKNYTHDTSSLVLYFARVECKLNEKLSTYNKSNRKNVKLELYLSSLITINVRTMQSCGSGTSRCVPIWSFCCRQTIKIKILDTCEVRALKQKIYDITDESASISVDNIVLLYKGAPLNNFLTLKESEIVNNCKVDYFVPICYIYKEKEKKNKENEENEKNDENDGEVVKKNEN</sequence>
<dbReference type="OMA" id="LVDCCYW"/>
<dbReference type="Pfam" id="PF00240">
    <property type="entry name" value="ubiquitin"/>
    <property type="match status" value="1"/>
</dbReference>